<organism evidence="1 2">
    <name type="scientific">Anaeroselena agilis</name>
    <dbReference type="NCBI Taxonomy" id="3063788"/>
    <lineage>
        <taxon>Bacteria</taxon>
        <taxon>Bacillati</taxon>
        <taxon>Bacillota</taxon>
        <taxon>Negativicutes</taxon>
        <taxon>Acetonemataceae</taxon>
        <taxon>Anaeroselena</taxon>
    </lineage>
</organism>
<comment type="caution">
    <text evidence="1">The sequence shown here is derived from an EMBL/GenBank/DDBJ whole genome shotgun (WGS) entry which is preliminary data.</text>
</comment>
<proteinExistence type="predicted"/>
<protein>
    <submittedName>
        <fullName evidence="1">CXXX repeat peptide modification system protein</fullName>
    </submittedName>
</protein>
<evidence type="ECO:0000313" key="1">
    <source>
        <dbReference type="EMBL" id="MDT8902420.1"/>
    </source>
</evidence>
<dbReference type="RefSeq" id="WP_413780901.1">
    <property type="nucleotide sequence ID" value="NZ_JAUOZS010000001.1"/>
</dbReference>
<dbReference type="Proteomes" id="UP001254848">
    <property type="component" value="Unassembled WGS sequence"/>
</dbReference>
<name>A0ABU3P052_9FIRM</name>
<keyword evidence="2" id="KW-1185">Reference proteome</keyword>
<gene>
    <name evidence="1" type="ORF">Q4T40_14315</name>
</gene>
<dbReference type="NCBIfam" id="TIGR04116">
    <property type="entry name" value="CXXX_rpt_assoc"/>
    <property type="match status" value="1"/>
</dbReference>
<dbReference type="InterPro" id="IPR026413">
    <property type="entry name" value="CXXX_rpt_assoc"/>
</dbReference>
<dbReference type="EMBL" id="JAUOZS010000001">
    <property type="protein sequence ID" value="MDT8902420.1"/>
    <property type="molecule type" value="Genomic_DNA"/>
</dbReference>
<accession>A0ABU3P052</accession>
<evidence type="ECO:0000313" key="2">
    <source>
        <dbReference type="Proteomes" id="UP001254848"/>
    </source>
</evidence>
<sequence>MNDTRRKIGAVTPAERDEIRALFERKNALRELFRSLAGMPEEELAGSAVYERLVADMGRTATRFQQWWDEKSAQYGWENISGYSWEIDFASGDIYIRREG</sequence>
<reference evidence="1 2" key="1">
    <citation type="submission" date="2023-07" db="EMBL/GenBank/DDBJ databases">
        <title>The novel representative of Negativicutes class, Anaeroselena agilis gen. nov. sp. nov.</title>
        <authorList>
            <person name="Prokofeva M.I."/>
            <person name="Elcheninov A.G."/>
            <person name="Klyukina A."/>
            <person name="Kublanov I.V."/>
            <person name="Frolov E.N."/>
            <person name="Podosokorskaya O.A."/>
        </authorList>
    </citation>
    <scope>NUCLEOTIDE SEQUENCE [LARGE SCALE GENOMIC DNA]</scope>
    <source>
        <strain evidence="1 2">4137-cl</strain>
    </source>
</reference>